<dbReference type="AlphaFoldDB" id="A0A0F9CPN7"/>
<protein>
    <submittedName>
        <fullName evidence="1">Uncharacterized protein</fullName>
    </submittedName>
</protein>
<organism evidence="1">
    <name type="scientific">marine sediment metagenome</name>
    <dbReference type="NCBI Taxonomy" id="412755"/>
    <lineage>
        <taxon>unclassified sequences</taxon>
        <taxon>metagenomes</taxon>
        <taxon>ecological metagenomes</taxon>
    </lineage>
</organism>
<name>A0A0F9CPN7_9ZZZZ</name>
<sequence length="70" mass="8008">MTCELCDLNKSTDGFIITICKTCGDVLVVGRSHRADFTDDEWAILEGIFPDDDIRWEMKKIKSHAHCHIL</sequence>
<proteinExistence type="predicted"/>
<accession>A0A0F9CPN7</accession>
<dbReference type="EMBL" id="LAZR01035118">
    <property type="protein sequence ID" value="KKL28377.1"/>
    <property type="molecule type" value="Genomic_DNA"/>
</dbReference>
<gene>
    <name evidence="1" type="ORF">LCGC14_2375720</name>
</gene>
<comment type="caution">
    <text evidence="1">The sequence shown here is derived from an EMBL/GenBank/DDBJ whole genome shotgun (WGS) entry which is preliminary data.</text>
</comment>
<reference evidence="1" key="1">
    <citation type="journal article" date="2015" name="Nature">
        <title>Complex archaea that bridge the gap between prokaryotes and eukaryotes.</title>
        <authorList>
            <person name="Spang A."/>
            <person name="Saw J.H."/>
            <person name="Jorgensen S.L."/>
            <person name="Zaremba-Niedzwiedzka K."/>
            <person name="Martijn J."/>
            <person name="Lind A.E."/>
            <person name="van Eijk R."/>
            <person name="Schleper C."/>
            <person name="Guy L."/>
            <person name="Ettema T.J."/>
        </authorList>
    </citation>
    <scope>NUCLEOTIDE SEQUENCE</scope>
</reference>
<evidence type="ECO:0000313" key="1">
    <source>
        <dbReference type="EMBL" id="KKL28377.1"/>
    </source>
</evidence>